<dbReference type="Proteomes" id="UP000823775">
    <property type="component" value="Unassembled WGS sequence"/>
</dbReference>
<evidence type="ECO:0000313" key="2">
    <source>
        <dbReference type="EMBL" id="MCD7472816.1"/>
    </source>
</evidence>
<keyword evidence="1" id="KW-0539">Nucleus</keyword>
<proteinExistence type="predicted"/>
<organism evidence="2 3">
    <name type="scientific">Datura stramonium</name>
    <name type="common">Jimsonweed</name>
    <name type="synonym">Common thornapple</name>
    <dbReference type="NCBI Taxonomy" id="4076"/>
    <lineage>
        <taxon>Eukaryota</taxon>
        <taxon>Viridiplantae</taxon>
        <taxon>Streptophyta</taxon>
        <taxon>Embryophyta</taxon>
        <taxon>Tracheophyta</taxon>
        <taxon>Spermatophyta</taxon>
        <taxon>Magnoliopsida</taxon>
        <taxon>eudicotyledons</taxon>
        <taxon>Gunneridae</taxon>
        <taxon>Pentapetalae</taxon>
        <taxon>asterids</taxon>
        <taxon>lamiids</taxon>
        <taxon>Solanales</taxon>
        <taxon>Solanaceae</taxon>
        <taxon>Solanoideae</taxon>
        <taxon>Datureae</taxon>
        <taxon>Datura</taxon>
    </lineage>
</organism>
<dbReference type="PANTHER" id="PTHR45623">
    <property type="entry name" value="CHROMODOMAIN-HELICASE-DNA-BINDING PROTEIN 3-RELATED-RELATED"/>
    <property type="match status" value="1"/>
</dbReference>
<accession>A0ABS8TPI3</accession>
<name>A0ABS8TPI3_DATST</name>
<dbReference type="Gene3D" id="3.40.50.10810">
    <property type="entry name" value="Tandem AAA-ATPase domain"/>
    <property type="match status" value="1"/>
</dbReference>
<protein>
    <submittedName>
        <fullName evidence="2">Uncharacterized protein</fullName>
    </submittedName>
</protein>
<sequence length="251" mass="28237">MADDLPSLGQKMKFAEVTHDVELLSGLSWEVTIIDDYQNVGISAYVEQIKMLATGVRVLLLNHPMKITSSEYLNLLLLLECKFGLDKTGGVADLNDHLEKLKRLTNVTAPCSKPESSKFVEYWVPVQISDLQLEQYCATLLTNSNALRTFSKSDPVGALRDILLSVRKCCDHPYLLDPYLQPFNTGLSPAEMLDIGIKASGKLQFLDKMLGEMRLRQHRVVILFQARYEGLARAYWLESGESMHDIPSDSK</sequence>
<gene>
    <name evidence="2" type="ORF">HAX54_014185</name>
</gene>
<dbReference type="PANTHER" id="PTHR45623:SF13">
    <property type="entry name" value="HELICASE PROTEIN MOM1"/>
    <property type="match status" value="1"/>
</dbReference>
<dbReference type="SUPFAM" id="SSF52540">
    <property type="entry name" value="P-loop containing nucleoside triphosphate hydrolases"/>
    <property type="match status" value="1"/>
</dbReference>
<evidence type="ECO:0000313" key="3">
    <source>
        <dbReference type="Proteomes" id="UP000823775"/>
    </source>
</evidence>
<reference evidence="2 3" key="1">
    <citation type="journal article" date="2021" name="BMC Genomics">
        <title>Datura genome reveals duplications of psychoactive alkaloid biosynthetic genes and high mutation rate following tissue culture.</title>
        <authorList>
            <person name="Rajewski A."/>
            <person name="Carter-House D."/>
            <person name="Stajich J."/>
            <person name="Litt A."/>
        </authorList>
    </citation>
    <scope>NUCLEOTIDE SEQUENCE [LARGE SCALE GENOMIC DNA]</scope>
    <source>
        <strain evidence="2">AR-01</strain>
    </source>
</reference>
<dbReference type="InterPro" id="IPR027417">
    <property type="entry name" value="P-loop_NTPase"/>
</dbReference>
<evidence type="ECO:0000256" key="1">
    <source>
        <dbReference type="ARBA" id="ARBA00023242"/>
    </source>
</evidence>
<dbReference type="Gene3D" id="3.40.50.300">
    <property type="entry name" value="P-loop containing nucleotide triphosphate hydrolases"/>
    <property type="match status" value="1"/>
</dbReference>
<keyword evidence="3" id="KW-1185">Reference proteome</keyword>
<comment type="caution">
    <text evidence="2">The sequence shown here is derived from an EMBL/GenBank/DDBJ whole genome shotgun (WGS) entry which is preliminary data.</text>
</comment>
<dbReference type="InterPro" id="IPR038718">
    <property type="entry name" value="SNF2-like_sf"/>
</dbReference>
<dbReference type="EMBL" id="JACEIK010001878">
    <property type="protein sequence ID" value="MCD7472816.1"/>
    <property type="molecule type" value="Genomic_DNA"/>
</dbReference>